<proteinExistence type="predicted"/>
<organism evidence="1 2">
    <name type="scientific">Dongia soli</name>
    <dbReference type="NCBI Taxonomy" id="600628"/>
    <lineage>
        <taxon>Bacteria</taxon>
        <taxon>Pseudomonadati</taxon>
        <taxon>Pseudomonadota</taxon>
        <taxon>Alphaproteobacteria</taxon>
        <taxon>Rhodospirillales</taxon>
        <taxon>Dongiaceae</taxon>
        <taxon>Dongia</taxon>
    </lineage>
</organism>
<gene>
    <name evidence="1" type="ORF">SMD27_24005</name>
</gene>
<protein>
    <submittedName>
        <fullName evidence="1">Uncharacterized protein</fullName>
    </submittedName>
</protein>
<evidence type="ECO:0000313" key="2">
    <source>
        <dbReference type="Proteomes" id="UP001279642"/>
    </source>
</evidence>
<dbReference type="Proteomes" id="UP001279642">
    <property type="component" value="Unassembled WGS sequence"/>
</dbReference>
<sequence>MRARHAIRLLIVRTPVVKKLKDDLRKVFRIAAKGSEKINGYVVACVKQQNAAQ</sequence>
<keyword evidence="2" id="KW-1185">Reference proteome</keyword>
<accession>A0ABU5EHX5</accession>
<dbReference type="RefSeq" id="WP_320510993.1">
    <property type="nucleotide sequence ID" value="NZ_JAXCLW010000022.1"/>
</dbReference>
<reference evidence="1 2" key="1">
    <citation type="journal article" date="2016" name="Antonie Van Leeuwenhoek">
        <title>Dongia soli sp. nov., isolated from soil from Dokdo, Korea.</title>
        <authorList>
            <person name="Kim D.U."/>
            <person name="Lee H."/>
            <person name="Kim H."/>
            <person name="Kim S.G."/>
            <person name="Ka J.O."/>
        </authorList>
    </citation>
    <scope>NUCLEOTIDE SEQUENCE [LARGE SCALE GENOMIC DNA]</scope>
    <source>
        <strain evidence="1 2">D78</strain>
    </source>
</reference>
<name>A0ABU5EHX5_9PROT</name>
<dbReference type="EMBL" id="JAXCLW010000022">
    <property type="protein sequence ID" value="MDY0885917.1"/>
    <property type="molecule type" value="Genomic_DNA"/>
</dbReference>
<evidence type="ECO:0000313" key="1">
    <source>
        <dbReference type="EMBL" id="MDY0885917.1"/>
    </source>
</evidence>
<comment type="caution">
    <text evidence="1">The sequence shown here is derived from an EMBL/GenBank/DDBJ whole genome shotgun (WGS) entry which is preliminary data.</text>
</comment>